<dbReference type="EMBL" id="GBRH01172842">
    <property type="protein sequence ID" value="JAE25054.1"/>
    <property type="molecule type" value="Transcribed_RNA"/>
</dbReference>
<reference evidence="1" key="1">
    <citation type="submission" date="2014-09" db="EMBL/GenBank/DDBJ databases">
        <authorList>
            <person name="Magalhaes I.L.F."/>
            <person name="Oliveira U."/>
            <person name="Santos F.R."/>
            <person name="Vidigal T.H.D.A."/>
            <person name="Brescovit A.D."/>
            <person name="Santos A.J."/>
        </authorList>
    </citation>
    <scope>NUCLEOTIDE SEQUENCE</scope>
    <source>
        <tissue evidence="1">Shoot tissue taken approximately 20 cm above the soil surface</tissue>
    </source>
</reference>
<accession>A0A0A9GNR5</accession>
<name>A0A0A9GNR5_ARUDO</name>
<sequence length="39" mass="4774">MKMKGHAFQLKAQKYKREVMMQQFSHAKVHKVEIFKKPR</sequence>
<evidence type="ECO:0000313" key="1">
    <source>
        <dbReference type="EMBL" id="JAE25054.1"/>
    </source>
</evidence>
<proteinExistence type="predicted"/>
<reference evidence="1" key="2">
    <citation type="journal article" date="2015" name="Data Brief">
        <title>Shoot transcriptome of the giant reed, Arundo donax.</title>
        <authorList>
            <person name="Barrero R.A."/>
            <person name="Guerrero F.D."/>
            <person name="Moolhuijzen P."/>
            <person name="Goolsby J.A."/>
            <person name="Tidwell J."/>
            <person name="Bellgard S.E."/>
            <person name="Bellgard M.I."/>
        </authorList>
    </citation>
    <scope>NUCLEOTIDE SEQUENCE</scope>
    <source>
        <tissue evidence="1">Shoot tissue taken approximately 20 cm above the soil surface</tissue>
    </source>
</reference>
<protein>
    <submittedName>
        <fullName evidence="1">Uncharacterized protein</fullName>
    </submittedName>
</protein>
<organism evidence="1">
    <name type="scientific">Arundo donax</name>
    <name type="common">Giant reed</name>
    <name type="synonym">Donax arundinaceus</name>
    <dbReference type="NCBI Taxonomy" id="35708"/>
    <lineage>
        <taxon>Eukaryota</taxon>
        <taxon>Viridiplantae</taxon>
        <taxon>Streptophyta</taxon>
        <taxon>Embryophyta</taxon>
        <taxon>Tracheophyta</taxon>
        <taxon>Spermatophyta</taxon>
        <taxon>Magnoliopsida</taxon>
        <taxon>Liliopsida</taxon>
        <taxon>Poales</taxon>
        <taxon>Poaceae</taxon>
        <taxon>PACMAD clade</taxon>
        <taxon>Arundinoideae</taxon>
        <taxon>Arundineae</taxon>
        <taxon>Arundo</taxon>
    </lineage>
</organism>
<dbReference type="AlphaFoldDB" id="A0A0A9GNR5"/>